<dbReference type="InterPro" id="IPR050708">
    <property type="entry name" value="T6SS_VgrG/RHS"/>
</dbReference>
<dbReference type="Gene3D" id="2.180.10.10">
    <property type="entry name" value="RHS repeat-associated core"/>
    <property type="match status" value="3"/>
</dbReference>
<feature type="domain" description="Teneurin-like YD-shell" evidence="5">
    <location>
        <begin position="481"/>
        <end position="607"/>
    </location>
</feature>
<dbReference type="Proteomes" id="UP001206572">
    <property type="component" value="Unassembled WGS sequence"/>
</dbReference>
<dbReference type="Pfam" id="PF25799">
    <property type="entry name" value="prePAAR_I"/>
    <property type="match status" value="1"/>
</dbReference>
<evidence type="ECO:0000259" key="5">
    <source>
        <dbReference type="Pfam" id="PF25023"/>
    </source>
</evidence>
<evidence type="ECO:0000313" key="8">
    <source>
        <dbReference type="Proteomes" id="UP001206572"/>
    </source>
</evidence>
<keyword evidence="2" id="KW-0812">Transmembrane</keyword>
<evidence type="ECO:0000259" key="4">
    <source>
        <dbReference type="Pfam" id="PF20148"/>
    </source>
</evidence>
<dbReference type="PANTHER" id="PTHR32305">
    <property type="match status" value="1"/>
</dbReference>
<feature type="transmembrane region" description="Helical" evidence="2">
    <location>
        <begin position="43"/>
        <end position="64"/>
    </location>
</feature>
<keyword evidence="8" id="KW-1185">Reference proteome</keyword>
<name>A0ABT2AS89_9BURK</name>
<dbReference type="InterPro" id="IPR056823">
    <property type="entry name" value="TEN-like_YD-shell"/>
</dbReference>
<dbReference type="Gene3D" id="2.60.200.60">
    <property type="match status" value="1"/>
</dbReference>
<dbReference type="InterPro" id="IPR006530">
    <property type="entry name" value="YD"/>
</dbReference>
<dbReference type="InterPro" id="IPR001826">
    <property type="entry name" value="RHS"/>
</dbReference>
<organism evidence="7 8">
    <name type="scientific">Massilia agri</name>
    <dbReference type="NCBI Taxonomy" id="1886785"/>
    <lineage>
        <taxon>Bacteria</taxon>
        <taxon>Pseudomonadati</taxon>
        <taxon>Pseudomonadota</taxon>
        <taxon>Betaproteobacteria</taxon>
        <taxon>Burkholderiales</taxon>
        <taxon>Oxalobacteraceae</taxon>
        <taxon>Telluria group</taxon>
        <taxon>Massilia</taxon>
    </lineage>
</organism>
<dbReference type="Pfam" id="PF20148">
    <property type="entry name" value="DUF6531"/>
    <property type="match status" value="1"/>
</dbReference>
<dbReference type="PRINTS" id="PR00394">
    <property type="entry name" value="RHSPROTEIN"/>
</dbReference>
<sequence length="1418" mass="155068">MFEAARLTDPIAHTSALGGFLIGAVIGVALIAAVAFATFTCGFGVALLAGLAAGIGASVILGLGEAIGSMFSSPAGAISTASPNVFTNGRGAAYATLSTVACDKHNPLPLIAEGSGTVFINGMPAARKQDAITCGAKIDDGSNNVFIGGGRVAYLPVEDEVPAWLRTTVDWAFALAGLVGGLAGLVKAAGGVSRAVLPCAAKFIGGFMIGEAVGRYVAAPVVSRVMGGLFGRPVDVTTGRKLLLAQDEVDFVVPGSMPFVVSRFYASDIAAEGALGKGWVLPWELRLQRRDGQLWLSDAQGRETGFPPVPPGHTMYSEAEQRYLACTGDGRYIMYDLNEIYYDFGYLDAEDGAGAWVQRVEDRTGQWQAYSRDGHGRVLGVRTGGGVVLRLRYGESLPARLTSIERVDADPRVLVRYEYDAQGQLVCVLDANGHVARRFTYAGGLMTSHTGALGLVSHYEWKDIGGSPRVAVCWSSEGERAEFSYDLAARRTEVRDELGRVAQWRYDEQLQIVECTDLDGGSYRLDFNEAGQPTRIELPGERVLAFDYDALGRIVAETDPLGRRTESSYDGNSMRIRQIALPGGARWRAEYDYLGRMLKSADPLERVERYEYAAGLSPLPLARIDARGGRQAMTWNALGQMTSYTDCSGKITHYAYDAAGYLESVTDAMGHRTRFERLPTGEPVRVTLPDGSAQEYKYDAAGLLVEQRYGGAVASWLRNARGQVLEAVDPAERRLVYRYDPRGKLTELATAPATRYAFGYDAGDRLVRELRPDGVERLLHYDASGELAELERLGAPPPAGQERARRSTRFERDRMGRLLAQATATSLSTYTWSDADRLLAARREPTEAGALLGVTASSVAFDYDKAGRLLAEHGAEGMVAYRLDELNNIASLALPHGQHVDLLSYGSGHVHQIRAGERVISDFERDDLHREVLRTQGRLTQRMGYDPLGRRSWQAAGTVPGALGPGQGQLWRSYRYSRLGHLAEQHDSVRGRIDYQYDPAGHLLRQNRGAAVVQEQFAWDAAGNLLADSPDRSAGRVEGNRLRVWRDLRFDYDPWGNLARKRKGSQQEQRFVFDAEDRLVAVVTEDGQGVVETRFEYDPIGRRIATSETKRSLTGASRTQRRRFVWQGLRMVQEVRDTSTSSYVYSPDDPYTPLARVDAVMGGAIAGAAIERARASSRIYHFHTDPVGTPLELTDEAGELAWAGKYSAWGKVERGEDALLLERTEQPLRFPGQYADSTTGLHYNTFRYYDPDVGRYISQDPIGLSGGLNLYAYTPNSTGWMDPRGLAALGQIGTYASLNGGSNVGDGLQAHELVRHEYLQQMGLAGETRLGDNPSIALDLDHHTRGPFRDTRGIGGAHYHEAKIRSSYGLGPHEFHPQVKVELDITQGALRKAGMPASHVRRLRKQSNSFLQKLTAGC</sequence>
<keyword evidence="2" id="KW-1133">Transmembrane helix</keyword>
<dbReference type="CDD" id="cd14742">
    <property type="entry name" value="PAAR_RHS"/>
    <property type="match status" value="1"/>
</dbReference>
<evidence type="ECO:0000256" key="1">
    <source>
        <dbReference type="ARBA" id="ARBA00022737"/>
    </source>
</evidence>
<dbReference type="InterPro" id="IPR057925">
    <property type="entry name" value="prePAAR_DddA"/>
</dbReference>
<keyword evidence="2" id="KW-0472">Membrane</keyword>
<feature type="domain" description="DUF6531" evidence="4">
    <location>
        <begin position="231"/>
        <end position="306"/>
    </location>
</feature>
<accession>A0ABT2AS89</accession>
<keyword evidence="1" id="KW-0677">Repeat</keyword>
<evidence type="ECO:0000256" key="2">
    <source>
        <dbReference type="SAM" id="Phobius"/>
    </source>
</evidence>
<feature type="domain" description="Double-stranded DNA deaminase toxin A prePAAR motif" evidence="6">
    <location>
        <begin position="1"/>
        <end position="58"/>
    </location>
</feature>
<dbReference type="NCBIfam" id="TIGR03696">
    <property type="entry name" value="Rhs_assc_core"/>
    <property type="match status" value="1"/>
</dbReference>
<feature type="transmembrane region" description="Helical" evidence="2">
    <location>
        <begin position="16"/>
        <end position="36"/>
    </location>
</feature>
<proteinExistence type="predicted"/>
<dbReference type="InterPro" id="IPR008727">
    <property type="entry name" value="PAAR_motif"/>
</dbReference>
<protein>
    <submittedName>
        <fullName evidence="7">DUF6531 domain-containing protein</fullName>
    </submittedName>
</protein>
<dbReference type="InterPro" id="IPR022385">
    <property type="entry name" value="Rhs_assc_core"/>
</dbReference>
<comment type="caution">
    <text evidence="7">The sequence shown here is derived from an EMBL/GenBank/DDBJ whole genome shotgun (WGS) entry which is preliminary data.</text>
</comment>
<dbReference type="EMBL" id="JANUHA010000022">
    <property type="protein sequence ID" value="MCS0599089.1"/>
    <property type="molecule type" value="Genomic_DNA"/>
</dbReference>
<feature type="domain" description="Teneurin-like YD-shell" evidence="5">
    <location>
        <begin position="631"/>
        <end position="789"/>
    </location>
</feature>
<gene>
    <name evidence="7" type="ORF">NX780_22330</name>
</gene>
<feature type="domain" description="RHS protein conserved region" evidence="3">
    <location>
        <begin position="1179"/>
        <end position="1212"/>
    </location>
</feature>
<dbReference type="Pfam" id="PF03527">
    <property type="entry name" value="RHS"/>
    <property type="match status" value="1"/>
</dbReference>
<dbReference type="PANTHER" id="PTHR32305:SF15">
    <property type="entry name" value="PROTEIN RHSA-RELATED"/>
    <property type="match status" value="1"/>
</dbReference>
<dbReference type="NCBIfam" id="TIGR01643">
    <property type="entry name" value="YD_repeat_2x"/>
    <property type="match status" value="5"/>
</dbReference>
<dbReference type="Pfam" id="PF25023">
    <property type="entry name" value="TEN_YD-shell"/>
    <property type="match status" value="2"/>
</dbReference>
<dbReference type="RefSeq" id="WP_258830092.1">
    <property type="nucleotide sequence ID" value="NZ_JANUHA010000022.1"/>
</dbReference>
<evidence type="ECO:0000259" key="6">
    <source>
        <dbReference type="Pfam" id="PF25799"/>
    </source>
</evidence>
<evidence type="ECO:0000313" key="7">
    <source>
        <dbReference type="EMBL" id="MCS0599089.1"/>
    </source>
</evidence>
<dbReference type="InterPro" id="IPR045351">
    <property type="entry name" value="DUF6531"/>
</dbReference>
<dbReference type="Pfam" id="PF05488">
    <property type="entry name" value="PAAR_motif"/>
    <property type="match status" value="1"/>
</dbReference>
<reference evidence="7 8" key="1">
    <citation type="submission" date="2022-08" db="EMBL/GenBank/DDBJ databases">
        <title>Reclassification of Massilia species as members of the genera Telluria, Duganella, Pseudoduganella, Mokoshia gen. nov. and Zemynaea gen. nov. using orthogonal and non-orthogonal genome-based approaches.</title>
        <authorList>
            <person name="Bowman J.P."/>
        </authorList>
    </citation>
    <scope>NUCLEOTIDE SEQUENCE [LARGE SCALE GENOMIC DNA]</scope>
    <source>
        <strain evidence="7 8">JCM 31661</strain>
    </source>
</reference>
<evidence type="ECO:0000259" key="3">
    <source>
        <dbReference type="Pfam" id="PF03527"/>
    </source>
</evidence>